<dbReference type="Gene3D" id="3.55.50.30">
    <property type="match status" value="1"/>
</dbReference>
<dbReference type="AlphaFoldDB" id="A0A4R0NGZ5"/>
<dbReference type="Gene3D" id="2.60.120.1440">
    <property type="match status" value="1"/>
</dbReference>
<dbReference type="Pfam" id="PF16344">
    <property type="entry name" value="FecR_C"/>
    <property type="match status" value="1"/>
</dbReference>
<proteinExistence type="predicted"/>
<dbReference type="Pfam" id="PF04773">
    <property type="entry name" value="FecR"/>
    <property type="match status" value="1"/>
</dbReference>
<dbReference type="RefSeq" id="WP_131606685.1">
    <property type="nucleotide sequence ID" value="NZ_SJSM01000001.1"/>
</dbReference>
<organism evidence="3 4">
    <name type="scientific">Pedobacter hiemivivus</name>
    <dbReference type="NCBI Taxonomy" id="2530454"/>
    <lineage>
        <taxon>Bacteria</taxon>
        <taxon>Pseudomonadati</taxon>
        <taxon>Bacteroidota</taxon>
        <taxon>Sphingobacteriia</taxon>
        <taxon>Sphingobacteriales</taxon>
        <taxon>Sphingobacteriaceae</taxon>
        <taxon>Pedobacter</taxon>
    </lineage>
</organism>
<dbReference type="GO" id="GO:0016989">
    <property type="term" value="F:sigma factor antagonist activity"/>
    <property type="evidence" value="ECO:0007669"/>
    <property type="project" value="TreeGrafter"/>
</dbReference>
<dbReference type="OrthoDB" id="1099963at2"/>
<dbReference type="PANTHER" id="PTHR30273">
    <property type="entry name" value="PERIPLASMIC SIGNAL SENSOR AND SIGMA FACTOR ACTIVATOR FECR-RELATED"/>
    <property type="match status" value="1"/>
</dbReference>
<dbReference type="InterPro" id="IPR032508">
    <property type="entry name" value="FecR_C"/>
</dbReference>
<keyword evidence="4" id="KW-1185">Reference proteome</keyword>
<dbReference type="EMBL" id="SJSM01000001">
    <property type="protein sequence ID" value="TCC99458.1"/>
    <property type="molecule type" value="Genomic_DNA"/>
</dbReference>
<dbReference type="InterPro" id="IPR006860">
    <property type="entry name" value="FecR"/>
</dbReference>
<feature type="domain" description="FecR protein" evidence="1">
    <location>
        <begin position="175"/>
        <end position="270"/>
    </location>
</feature>
<dbReference type="FunFam" id="2.60.120.1440:FF:000001">
    <property type="entry name" value="Putative anti-sigma factor"/>
    <property type="match status" value="1"/>
</dbReference>
<protein>
    <submittedName>
        <fullName evidence="3">DUF4974 domain-containing protein</fullName>
    </submittedName>
</protein>
<name>A0A4R0NGZ5_9SPHI</name>
<dbReference type="InterPro" id="IPR012373">
    <property type="entry name" value="Ferrdict_sens_TM"/>
</dbReference>
<evidence type="ECO:0000259" key="1">
    <source>
        <dbReference type="Pfam" id="PF04773"/>
    </source>
</evidence>
<dbReference type="Proteomes" id="UP000291117">
    <property type="component" value="Unassembled WGS sequence"/>
</dbReference>
<accession>A0A4R0NGZ5</accession>
<evidence type="ECO:0000313" key="4">
    <source>
        <dbReference type="Proteomes" id="UP000291117"/>
    </source>
</evidence>
<dbReference type="PANTHER" id="PTHR30273:SF2">
    <property type="entry name" value="PROTEIN FECR"/>
    <property type="match status" value="1"/>
</dbReference>
<evidence type="ECO:0000313" key="3">
    <source>
        <dbReference type="EMBL" id="TCC99458.1"/>
    </source>
</evidence>
<gene>
    <name evidence="3" type="ORF">EZ444_01930</name>
</gene>
<comment type="caution">
    <text evidence="3">The sequence shown here is derived from an EMBL/GenBank/DDBJ whole genome shotgun (WGS) entry which is preliminary data.</text>
</comment>
<feature type="domain" description="Protein FecR C-terminal" evidence="2">
    <location>
        <begin position="315"/>
        <end position="381"/>
    </location>
</feature>
<sequence length="382" mass="42604">MEKAQFLDILSKYIEGRASKQEEQFLHSYYQFFMAETSVIELLENKEKERLKLAIKAGIDARLELAPYPVVKKVSLWPRFVAAAVLLLSTNLAIYFYTNRNQGEIIQHTKYTNDVAPGKQGATLLLASGKKIHISEAINGLLAMDPGVKITKSADGLISYQAIKDKSNTATAYNTLTTAKGETFRVQLPDNSIVYLNAASSLRYPTIFKNGERNVELSGEAYFEVAKNANRPFRVITEKQTVQVLGTHFNVNAYPAEEYARTTLLEGSVKILSDGNEALLRPGQQSAIANGASKPGIQINTVNTSEAVAWKDGWFQFENADIKTIMNQIGRWYNVEVIYQGKPPEDHYKGKVSRNVKVSQVLNILETSGINFKIEGKKIIVK</sequence>
<reference evidence="3 4" key="1">
    <citation type="submission" date="2019-02" db="EMBL/GenBank/DDBJ databases">
        <title>Pedobacter sp. RP-3-8 sp. nov., isolated from Arctic soil.</title>
        <authorList>
            <person name="Dahal R.H."/>
        </authorList>
    </citation>
    <scope>NUCLEOTIDE SEQUENCE [LARGE SCALE GENOMIC DNA]</scope>
    <source>
        <strain evidence="3 4">RP-3-8</strain>
    </source>
</reference>
<evidence type="ECO:0000259" key="2">
    <source>
        <dbReference type="Pfam" id="PF16344"/>
    </source>
</evidence>